<keyword evidence="1 8" id="KW-0813">Transport</keyword>
<proteinExistence type="inferred from homology"/>
<organism evidence="10 11">
    <name type="scientific">Alcaligenes ammonioxydans</name>
    <dbReference type="NCBI Taxonomy" id="2582914"/>
    <lineage>
        <taxon>Bacteria</taxon>
        <taxon>Pseudomonadati</taxon>
        <taxon>Pseudomonadota</taxon>
        <taxon>Betaproteobacteria</taxon>
        <taxon>Burkholderiales</taxon>
        <taxon>Alcaligenaceae</taxon>
        <taxon>Alcaligenes</taxon>
    </lineage>
</organism>
<evidence type="ECO:0000313" key="10">
    <source>
        <dbReference type="EMBL" id="QXX78519.1"/>
    </source>
</evidence>
<dbReference type="InterPro" id="IPR005893">
    <property type="entry name" value="PotA-like"/>
</dbReference>
<comment type="function">
    <text evidence="8">Part of the ABC transporter complex PotABCD involved in spermidine/putrescine import. Responsible for energy coupling to the transport system.</text>
</comment>
<keyword evidence="6 8" id="KW-1278">Translocase</keyword>
<evidence type="ECO:0000256" key="4">
    <source>
        <dbReference type="ARBA" id="ARBA00022741"/>
    </source>
</evidence>
<keyword evidence="2 8" id="KW-1003">Cell membrane</keyword>
<evidence type="ECO:0000256" key="5">
    <source>
        <dbReference type="ARBA" id="ARBA00022840"/>
    </source>
</evidence>
<dbReference type="InterPro" id="IPR003593">
    <property type="entry name" value="AAA+_ATPase"/>
</dbReference>
<dbReference type="SUPFAM" id="SSF50331">
    <property type="entry name" value="MOP-like"/>
    <property type="match status" value="1"/>
</dbReference>
<comment type="catalytic activity">
    <reaction evidence="8">
        <text>ATP + H2O + polyamine-[polyamine-binding protein]Side 1 = ADP + phosphate + polyamineSide 2 + [polyamine-binding protein]Side 1.</text>
        <dbReference type="EC" id="7.6.2.11"/>
    </reaction>
</comment>
<evidence type="ECO:0000256" key="1">
    <source>
        <dbReference type="ARBA" id="ARBA00022448"/>
    </source>
</evidence>
<dbReference type="SUPFAM" id="SSF52540">
    <property type="entry name" value="P-loop containing nucleoside triphosphate hydrolases"/>
    <property type="match status" value="1"/>
</dbReference>
<dbReference type="NCBIfam" id="TIGR01187">
    <property type="entry name" value="potA"/>
    <property type="match status" value="1"/>
</dbReference>
<dbReference type="Pfam" id="PF00005">
    <property type="entry name" value="ABC_tran"/>
    <property type="match status" value="1"/>
</dbReference>
<protein>
    <recommendedName>
        <fullName evidence="8">Spermidine/putrescine import ATP-binding protein PotA</fullName>
        <ecNumber evidence="8">7.6.2.11</ecNumber>
    </recommendedName>
</protein>
<name>A0ABX8SXA7_9BURK</name>
<dbReference type="PANTHER" id="PTHR42781:SF5">
    <property type="entry name" value="PUTRESCINE TRANSPORT ATP-BINDING PROTEIN POTG"/>
    <property type="match status" value="1"/>
</dbReference>
<dbReference type="GO" id="GO:0005524">
    <property type="term" value="F:ATP binding"/>
    <property type="evidence" value="ECO:0007669"/>
    <property type="project" value="UniProtKB-KW"/>
</dbReference>
<gene>
    <name evidence="8 10" type="primary">potA</name>
    <name evidence="10" type="ORF">FE795_05460</name>
</gene>
<dbReference type="EMBL" id="CP049362">
    <property type="protein sequence ID" value="QXX78519.1"/>
    <property type="molecule type" value="Genomic_DNA"/>
</dbReference>
<feature type="domain" description="ABC transporter" evidence="9">
    <location>
        <begin position="19"/>
        <end position="249"/>
    </location>
</feature>
<dbReference type="PROSITE" id="PS50893">
    <property type="entry name" value="ABC_TRANSPORTER_2"/>
    <property type="match status" value="1"/>
</dbReference>
<keyword evidence="7 8" id="KW-0472">Membrane</keyword>
<keyword evidence="3" id="KW-0997">Cell inner membrane</keyword>
<sequence length="376" mass="41810">MQDIRTGTSPWMDGEDAFVRVDEVVKIFGDTVAVQSVSLDVARHEIFALLGSSGSGKSTLLRMLAGFEEPTSGRIYLDNEDITDLPPYRRPVNMMFQSYALFPHMSVEANVAFGLKQEGVPRNEIHERVFEALDLVQMAGFSRRKPNQLSGGQQQRVALARSLVKRPKLLLLDEPMSALDKQIRQKTQIELVKILERVGVTCIMVTHDQEEAMTMASRLAVMSDGQIIQSGTPYDVYSFPNSRFVAGFIGSTNLFTGVVTVDEPDHVHIECEELSRPLYVSHGISEPLGMDVYVSIRPEQIKVSRELPSEDTNWGHGIVTHVSWMGSYTRYQIRLDAGMLIEAQMPSGTLAQPDAPGVDEEVYVSWSDDSVAVLST</sequence>
<dbReference type="RefSeq" id="WP_059318559.1">
    <property type="nucleotide sequence ID" value="NZ_CP049362.1"/>
</dbReference>
<dbReference type="EC" id="7.6.2.11" evidence="8"/>
<evidence type="ECO:0000256" key="8">
    <source>
        <dbReference type="RuleBase" id="RU364083"/>
    </source>
</evidence>
<accession>A0ABX8SXA7</accession>
<dbReference type="InterPro" id="IPR013611">
    <property type="entry name" value="Transp-assoc_OB_typ2"/>
</dbReference>
<keyword evidence="11" id="KW-1185">Reference proteome</keyword>
<dbReference type="Gene3D" id="2.40.50.100">
    <property type="match status" value="1"/>
</dbReference>
<evidence type="ECO:0000256" key="3">
    <source>
        <dbReference type="ARBA" id="ARBA00022519"/>
    </source>
</evidence>
<dbReference type="PANTHER" id="PTHR42781">
    <property type="entry name" value="SPERMIDINE/PUTRESCINE IMPORT ATP-BINDING PROTEIN POTA"/>
    <property type="match status" value="1"/>
</dbReference>
<dbReference type="InterPro" id="IPR050093">
    <property type="entry name" value="ABC_SmlMolc_Importer"/>
</dbReference>
<dbReference type="SMART" id="SM00382">
    <property type="entry name" value="AAA"/>
    <property type="match status" value="1"/>
</dbReference>
<dbReference type="InterPro" id="IPR003439">
    <property type="entry name" value="ABC_transporter-like_ATP-bd"/>
</dbReference>
<evidence type="ECO:0000256" key="2">
    <source>
        <dbReference type="ARBA" id="ARBA00022475"/>
    </source>
</evidence>
<comment type="subunit">
    <text evidence="8">The complex is composed of two ATP-binding proteins (PotA), two transmembrane proteins (PotB and PotC) and a solute-binding protein (PotD).</text>
</comment>
<dbReference type="Gene3D" id="3.40.50.300">
    <property type="entry name" value="P-loop containing nucleotide triphosphate hydrolases"/>
    <property type="match status" value="1"/>
</dbReference>
<keyword evidence="5 8" id="KW-0067">ATP-binding</keyword>
<reference evidence="10 11" key="1">
    <citation type="submission" date="2020-02" db="EMBL/GenBank/DDBJ databases">
        <title>Partial ammonium oxidation to N2 by heterotrophic bacteria.</title>
        <authorList>
            <person name="Wu M."/>
        </authorList>
    </citation>
    <scope>NUCLEOTIDE SEQUENCE [LARGE SCALE GENOMIC DNA]</scope>
    <source>
        <strain evidence="10 11">HO-1</strain>
    </source>
</reference>
<dbReference type="InterPro" id="IPR008995">
    <property type="entry name" value="Mo/tungstate-bd_C_term_dom"/>
</dbReference>
<keyword evidence="4 8" id="KW-0547">Nucleotide-binding</keyword>
<dbReference type="Pfam" id="PF08402">
    <property type="entry name" value="TOBE_2"/>
    <property type="match status" value="1"/>
</dbReference>
<dbReference type="InterPro" id="IPR017871">
    <property type="entry name" value="ABC_transporter-like_CS"/>
</dbReference>
<evidence type="ECO:0000313" key="11">
    <source>
        <dbReference type="Proteomes" id="UP000826050"/>
    </source>
</evidence>
<dbReference type="PROSITE" id="PS00211">
    <property type="entry name" value="ABC_TRANSPORTER_1"/>
    <property type="match status" value="1"/>
</dbReference>
<evidence type="ECO:0000259" key="9">
    <source>
        <dbReference type="PROSITE" id="PS50893"/>
    </source>
</evidence>
<dbReference type="InterPro" id="IPR027417">
    <property type="entry name" value="P-loop_NTPase"/>
</dbReference>
<dbReference type="Proteomes" id="UP000826050">
    <property type="component" value="Chromosome"/>
</dbReference>
<evidence type="ECO:0000256" key="6">
    <source>
        <dbReference type="ARBA" id="ARBA00022967"/>
    </source>
</evidence>
<comment type="similarity">
    <text evidence="8">Belongs to the ABC transporter superfamily. Spermidine/putrescine importer (TC 3.A.1.11.1) family.</text>
</comment>
<evidence type="ECO:0000256" key="7">
    <source>
        <dbReference type="ARBA" id="ARBA00023136"/>
    </source>
</evidence>